<proteinExistence type="predicted"/>
<feature type="transmembrane region" description="Helical" evidence="1">
    <location>
        <begin position="75"/>
        <end position="95"/>
    </location>
</feature>
<dbReference type="EMBL" id="PXNP01000013">
    <property type="protein sequence ID" value="PSF12319.1"/>
    <property type="molecule type" value="Genomic_DNA"/>
</dbReference>
<feature type="transmembrane region" description="Helical" evidence="1">
    <location>
        <begin position="116"/>
        <end position="136"/>
    </location>
</feature>
<organism evidence="2 3">
    <name type="scientific">Marinobacter fuscus</name>
    <dbReference type="NCBI Taxonomy" id="2109942"/>
    <lineage>
        <taxon>Bacteria</taxon>
        <taxon>Pseudomonadati</taxon>
        <taxon>Pseudomonadota</taxon>
        <taxon>Gammaproteobacteria</taxon>
        <taxon>Pseudomonadales</taxon>
        <taxon>Marinobacteraceae</taxon>
        <taxon>Marinobacter</taxon>
    </lineage>
</organism>
<keyword evidence="3" id="KW-1185">Reference proteome</keyword>
<comment type="caution">
    <text evidence="2">The sequence shown here is derived from an EMBL/GenBank/DDBJ whole genome shotgun (WGS) entry which is preliminary data.</text>
</comment>
<feature type="transmembrane region" description="Helical" evidence="1">
    <location>
        <begin position="148"/>
        <end position="171"/>
    </location>
</feature>
<evidence type="ECO:0000313" key="2">
    <source>
        <dbReference type="EMBL" id="PSF12319.1"/>
    </source>
</evidence>
<accession>A0A2T1KQ94</accession>
<keyword evidence="1" id="KW-0812">Transmembrane</keyword>
<reference evidence="2 3" key="1">
    <citation type="submission" date="2018-03" db="EMBL/GenBank/DDBJ databases">
        <title>Marinobacter brunus sp. nov., a marine bacterium of Gamma-proteobacteria isolated from the surface seawater of the South China Sea.</title>
        <authorList>
            <person name="Cheng H."/>
            <person name="Wu Y.-H."/>
            <person name="Xamxidin M."/>
            <person name="Xu X.-W."/>
        </authorList>
    </citation>
    <scope>NUCLEOTIDE SEQUENCE [LARGE SCALE GENOMIC DNA]</scope>
    <source>
        <strain evidence="2 3">NH169-3</strain>
    </source>
</reference>
<sequence>MVSAQRPPLIPLRPMKRPMKVSVGVTLVLLLALFAMNQPLHTVAAPQGIISLQLAGTAEHAQQILSSWRGDKLALARVSLWLDFVFIVAYLATLLQLTRHFTRDRPGIRERMIARWVRTLFVIAAMADIGENIALLSNFTEPSDSLSLTATILALIKLTGLVLGVAGLVIIRASRRRPLTPST</sequence>
<dbReference type="AlphaFoldDB" id="A0A2T1KQ94"/>
<dbReference type="Proteomes" id="UP000239866">
    <property type="component" value="Unassembled WGS sequence"/>
</dbReference>
<protein>
    <submittedName>
        <fullName evidence="2">Uncharacterized protein</fullName>
    </submittedName>
</protein>
<keyword evidence="1" id="KW-0472">Membrane</keyword>
<evidence type="ECO:0000313" key="3">
    <source>
        <dbReference type="Proteomes" id="UP000239866"/>
    </source>
</evidence>
<dbReference type="OrthoDB" id="6197887at2"/>
<keyword evidence="1" id="KW-1133">Transmembrane helix</keyword>
<dbReference type="RefSeq" id="WP_106761277.1">
    <property type="nucleotide sequence ID" value="NZ_PXNP01000013.1"/>
</dbReference>
<name>A0A2T1KQ94_9GAMM</name>
<gene>
    <name evidence="2" type="ORF">C7H09_03685</name>
</gene>
<evidence type="ECO:0000256" key="1">
    <source>
        <dbReference type="SAM" id="Phobius"/>
    </source>
</evidence>